<keyword evidence="5" id="KW-0539">Nucleus</keyword>
<dbReference type="Proteomes" id="UP001179952">
    <property type="component" value="Unassembled WGS sequence"/>
</dbReference>
<evidence type="ECO:0000259" key="6">
    <source>
        <dbReference type="PROSITE" id="PS50066"/>
    </source>
</evidence>
<dbReference type="InterPro" id="IPR036879">
    <property type="entry name" value="TF_MADSbox_sf"/>
</dbReference>
<dbReference type="PROSITE" id="PS50066">
    <property type="entry name" value="MADS_BOX_2"/>
    <property type="match status" value="1"/>
</dbReference>
<dbReference type="EMBL" id="JAUJYN010000008">
    <property type="protein sequence ID" value="KAK1264935.1"/>
    <property type="molecule type" value="Genomic_DNA"/>
</dbReference>
<name>A0AAV9AL20_ACOGR</name>
<keyword evidence="2" id="KW-0805">Transcription regulation</keyword>
<dbReference type="SUPFAM" id="SSF55455">
    <property type="entry name" value="SRF-like"/>
    <property type="match status" value="1"/>
</dbReference>
<dbReference type="PANTHER" id="PTHR11945">
    <property type="entry name" value="MADS BOX PROTEIN"/>
    <property type="match status" value="1"/>
</dbReference>
<feature type="domain" description="MADS-box" evidence="6">
    <location>
        <begin position="1"/>
        <end position="54"/>
    </location>
</feature>
<dbReference type="GO" id="GO:0046983">
    <property type="term" value="F:protein dimerization activity"/>
    <property type="evidence" value="ECO:0007669"/>
    <property type="project" value="InterPro"/>
</dbReference>
<evidence type="ECO:0000256" key="4">
    <source>
        <dbReference type="ARBA" id="ARBA00023163"/>
    </source>
</evidence>
<reference evidence="7" key="1">
    <citation type="journal article" date="2023" name="Nat. Commun.">
        <title>Diploid and tetraploid genomes of Acorus and the evolution of monocots.</title>
        <authorList>
            <person name="Ma L."/>
            <person name="Liu K.W."/>
            <person name="Li Z."/>
            <person name="Hsiao Y.Y."/>
            <person name="Qi Y."/>
            <person name="Fu T."/>
            <person name="Tang G.D."/>
            <person name="Zhang D."/>
            <person name="Sun W.H."/>
            <person name="Liu D.K."/>
            <person name="Li Y."/>
            <person name="Chen G.Z."/>
            <person name="Liu X.D."/>
            <person name="Liao X.Y."/>
            <person name="Jiang Y.T."/>
            <person name="Yu X."/>
            <person name="Hao Y."/>
            <person name="Huang J."/>
            <person name="Zhao X.W."/>
            <person name="Ke S."/>
            <person name="Chen Y.Y."/>
            <person name="Wu W.L."/>
            <person name="Hsu J.L."/>
            <person name="Lin Y.F."/>
            <person name="Huang M.D."/>
            <person name="Li C.Y."/>
            <person name="Huang L."/>
            <person name="Wang Z.W."/>
            <person name="Zhao X."/>
            <person name="Zhong W.Y."/>
            <person name="Peng D.H."/>
            <person name="Ahmad S."/>
            <person name="Lan S."/>
            <person name="Zhang J.S."/>
            <person name="Tsai W.C."/>
            <person name="Van de Peer Y."/>
            <person name="Liu Z.J."/>
        </authorList>
    </citation>
    <scope>NUCLEOTIDE SEQUENCE</scope>
    <source>
        <strain evidence="7">SCP</strain>
    </source>
</reference>
<evidence type="ECO:0000313" key="7">
    <source>
        <dbReference type="EMBL" id="KAK1264935.1"/>
    </source>
</evidence>
<organism evidence="7 8">
    <name type="scientific">Acorus gramineus</name>
    <name type="common">Dwarf sweet flag</name>
    <dbReference type="NCBI Taxonomy" id="55184"/>
    <lineage>
        <taxon>Eukaryota</taxon>
        <taxon>Viridiplantae</taxon>
        <taxon>Streptophyta</taxon>
        <taxon>Embryophyta</taxon>
        <taxon>Tracheophyta</taxon>
        <taxon>Spermatophyta</taxon>
        <taxon>Magnoliopsida</taxon>
        <taxon>Liliopsida</taxon>
        <taxon>Acoraceae</taxon>
        <taxon>Acorus</taxon>
    </lineage>
</organism>
<evidence type="ECO:0000256" key="5">
    <source>
        <dbReference type="ARBA" id="ARBA00023242"/>
    </source>
</evidence>
<evidence type="ECO:0000256" key="2">
    <source>
        <dbReference type="ARBA" id="ARBA00023015"/>
    </source>
</evidence>
<dbReference type="SMART" id="SM00432">
    <property type="entry name" value="MADS"/>
    <property type="match status" value="1"/>
</dbReference>
<keyword evidence="3" id="KW-0238">DNA-binding</keyword>
<keyword evidence="4" id="KW-0804">Transcription</keyword>
<accession>A0AAV9AL20</accession>
<dbReference type="Gene3D" id="3.40.1810.10">
    <property type="entry name" value="Transcription factor, MADS-box"/>
    <property type="match status" value="1"/>
</dbReference>
<dbReference type="Pfam" id="PF00319">
    <property type="entry name" value="SRF-TF"/>
    <property type="match status" value="1"/>
</dbReference>
<reference evidence="7" key="2">
    <citation type="submission" date="2023-06" db="EMBL/GenBank/DDBJ databases">
        <authorList>
            <person name="Ma L."/>
            <person name="Liu K.-W."/>
            <person name="Li Z."/>
            <person name="Hsiao Y.-Y."/>
            <person name="Qi Y."/>
            <person name="Fu T."/>
            <person name="Tang G."/>
            <person name="Zhang D."/>
            <person name="Sun W.-H."/>
            <person name="Liu D.-K."/>
            <person name="Li Y."/>
            <person name="Chen G.-Z."/>
            <person name="Liu X.-D."/>
            <person name="Liao X.-Y."/>
            <person name="Jiang Y.-T."/>
            <person name="Yu X."/>
            <person name="Hao Y."/>
            <person name="Huang J."/>
            <person name="Zhao X.-W."/>
            <person name="Ke S."/>
            <person name="Chen Y.-Y."/>
            <person name="Wu W.-L."/>
            <person name="Hsu J.-L."/>
            <person name="Lin Y.-F."/>
            <person name="Huang M.-D."/>
            <person name="Li C.-Y."/>
            <person name="Huang L."/>
            <person name="Wang Z.-W."/>
            <person name="Zhao X."/>
            <person name="Zhong W.-Y."/>
            <person name="Peng D.-H."/>
            <person name="Ahmad S."/>
            <person name="Lan S."/>
            <person name="Zhang J.-S."/>
            <person name="Tsai W.-C."/>
            <person name="Van De Peer Y."/>
            <person name="Liu Z.-J."/>
        </authorList>
    </citation>
    <scope>NUCLEOTIDE SEQUENCE</scope>
    <source>
        <strain evidence="7">SCP</strain>
        <tissue evidence="7">Leaves</tissue>
    </source>
</reference>
<dbReference type="InterPro" id="IPR002100">
    <property type="entry name" value="TF_MADSbox"/>
</dbReference>
<comment type="caution">
    <text evidence="7">The sequence shown here is derived from an EMBL/GenBank/DDBJ whole genome shotgun (WGS) entry which is preliminary data.</text>
</comment>
<proteinExistence type="predicted"/>
<dbReference type="GO" id="GO:0005634">
    <property type="term" value="C:nucleus"/>
    <property type="evidence" value="ECO:0007669"/>
    <property type="project" value="UniProtKB-SubCell"/>
</dbReference>
<dbReference type="GO" id="GO:0000981">
    <property type="term" value="F:DNA-binding transcription factor activity, RNA polymerase II-specific"/>
    <property type="evidence" value="ECO:0007669"/>
    <property type="project" value="TreeGrafter"/>
</dbReference>
<protein>
    <submittedName>
        <fullName evidence="7">Agamous-like MADS-box protein AGL62</fullName>
    </submittedName>
</protein>
<sequence length="187" mass="20262">MKKIEDQMARQVCFSKRKQGLFKKACELSMLCGAEVAIILFSPSGHPFVYAQPSLHAVAKTCFSSLRPTTTTTTTSNNNNPKQSTQDLLKEHAKLLPLLAVARATLLELKSVVAAETAAASTLGALWHCPIEDLSLSELETLWASAELAKQRMAIEAEMAAAAAAAPPPMGDDLAYRLHYFDGDGEW</sequence>
<keyword evidence="8" id="KW-1185">Reference proteome</keyword>
<dbReference type="PRINTS" id="PR00404">
    <property type="entry name" value="MADSDOMAIN"/>
</dbReference>
<evidence type="ECO:0000256" key="1">
    <source>
        <dbReference type="ARBA" id="ARBA00004123"/>
    </source>
</evidence>
<dbReference type="GO" id="GO:0045893">
    <property type="term" value="P:positive regulation of DNA-templated transcription"/>
    <property type="evidence" value="ECO:0007669"/>
    <property type="project" value="UniProtKB-ARBA"/>
</dbReference>
<evidence type="ECO:0000256" key="3">
    <source>
        <dbReference type="ARBA" id="ARBA00023125"/>
    </source>
</evidence>
<evidence type="ECO:0000313" key="8">
    <source>
        <dbReference type="Proteomes" id="UP001179952"/>
    </source>
</evidence>
<gene>
    <name evidence="7" type="ORF">QJS04_geneDACA016959</name>
</gene>
<dbReference type="PANTHER" id="PTHR11945:SF534">
    <property type="entry name" value="MYOCYTE-SPECIFIC ENHANCER FACTOR 2"/>
    <property type="match status" value="1"/>
</dbReference>
<dbReference type="AlphaFoldDB" id="A0AAV9AL20"/>
<dbReference type="GO" id="GO:0000978">
    <property type="term" value="F:RNA polymerase II cis-regulatory region sequence-specific DNA binding"/>
    <property type="evidence" value="ECO:0007669"/>
    <property type="project" value="TreeGrafter"/>
</dbReference>
<comment type="subcellular location">
    <subcellularLocation>
        <location evidence="1">Nucleus</location>
    </subcellularLocation>
</comment>